<name>A0A1G2BMC3_9BACT</name>
<dbReference type="EMBL" id="MHKM01000048">
    <property type="protein sequence ID" value="OGY90328.1"/>
    <property type="molecule type" value="Genomic_DNA"/>
</dbReference>
<accession>A0A1G2BMC3</accession>
<evidence type="ECO:0000313" key="1">
    <source>
        <dbReference type="EMBL" id="OGY90328.1"/>
    </source>
</evidence>
<evidence type="ECO:0000313" key="2">
    <source>
        <dbReference type="Proteomes" id="UP000178248"/>
    </source>
</evidence>
<proteinExistence type="predicted"/>
<dbReference type="AlphaFoldDB" id="A0A1G2BMC3"/>
<comment type="caution">
    <text evidence="1">The sequence shown here is derived from an EMBL/GenBank/DDBJ whole genome shotgun (WGS) entry which is preliminary data.</text>
</comment>
<dbReference type="STRING" id="1798551.A3B30_00520"/>
<protein>
    <submittedName>
        <fullName evidence="1">Uncharacterized protein</fullName>
    </submittedName>
</protein>
<dbReference type="Proteomes" id="UP000178248">
    <property type="component" value="Unassembled WGS sequence"/>
</dbReference>
<reference evidence="1 2" key="1">
    <citation type="journal article" date="2016" name="Nat. Commun.">
        <title>Thousands of microbial genomes shed light on interconnected biogeochemical processes in an aquifer system.</title>
        <authorList>
            <person name="Anantharaman K."/>
            <person name="Brown C.T."/>
            <person name="Hug L.A."/>
            <person name="Sharon I."/>
            <person name="Castelle C.J."/>
            <person name="Probst A.J."/>
            <person name="Thomas B.C."/>
            <person name="Singh A."/>
            <person name="Wilkins M.J."/>
            <person name="Karaoz U."/>
            <person name="Brodie E.L."/>
            <person name="Williams K.H."/>
            <person name="Hubbard S.S."/>
            <person name="Banfield J.F."/>
        </authorList>
    </citation>
    <scope>NUCLEOTIDE SEQUENCE [LARGE SCALE GENOMIC DNA]</scope>
</reference>
<sequence length="87" mass="9108">MSNAGRPFGTLGRGDKFIVNGRNHPRVHGQTHLPDGTAIVYIKEGSTVIGPTAHGHATQSDQTNAISISGAERASVPHDVDVTKIAI</sequence>
<organism evidence="1 2">
    <name type="scientific">Candidatus Komeilibacteria bacterium RIFCSPLOWO2_01_FULL_52_15</name>
    <dbReference type="NCBI Taxonomy" id="1798551"/>
    <lineage>
        <taxon>Bacteria</taxon>
        <taxon>Candidatus Komeiliibacteriota</taxon>
    </lineage>
</organism>
<gene>
    <name evidence="1" type="ORF">A3B30_00520</name>
</gene>